<dbReference type="InterPro" id="IPR025966">
    <property type="entry name" value="OppC_N"/>
</dbReference>
<dbReference type="PANTHER" id="PTHR43386:SF1">
    <property type="entry name" value="D,D-DIPEPTIDE TRANSPORT SYSTEM PERMEASE PROTEIN DDPC-RELATED"/>
    <property type="match status" value="1"/>
</dbReference>
<feature type="transmembrane region" description="Helical" evidence="7">
    <location>
        <begin position="252"/>
        <end position="274"/>
    </location>
</feature>
<dbReference type="GO" id="GO:0005886">
    <property type="term" value="C:plasma membrane"/>
    <property type="evidence" value="ECO:0007669"/>
    <property type="project" value="UniProtKB-SubCell"/>
</dbReference>
<dbReference type="SUPFAM" id="SSF161098">
    <property type="entry name" value="MetI-like"/>
    <property type="match status" value="1"/>
</dbReference>
<proteinExistence type="inferred from homology"/>
<comment type="caution">
    <text evidence="9">The sequence shown here is derived from an EMBL/GenBank/DDBJ whole genome shotgun (WGS) entry which is preliminary data.</text>
</comment>
<name>A0A7M2Z0P7_9ACTN</name>
<feature type="transmembrane region" description="Helical" evidence="7">
    <location>
        <begin position="207"/>
        <end position="232"/>
    </location>
</feature>
<dbReference type="InterPro" id="IPR035906">
    <property type="entry name" value="MetI-like_sf"/>
</dbReference>
<evidence type="ECO:0000259" key="8">
    <source>
        <dbReference type="PROSITE" id="PS50928"/>
    </source>
</evidence>
<dbReference type="Proteomes" id="UP000254134">
    <property type="component" value="Unassembled WGS sequence"/>
</dbReference>
<evidence type="ECO:0000256" key="5">
    <source>
        <dbReference type="ARBA" id="ARBA00022989"/>
    </source>
</evidence>
<dbReference type="InterPro" id="IPR050366">
    <property type="entry name" value="BP-dependent_transpt_permease"/>
</dbReference>
<feature type="transmembrane region" description="Helical" evidence="7">
    <location>
        <begin position="125"/>
        <end position="146"/>
    </location>
</feature>
<dbReference type="PANTHER" id="PTHR43386">
    <property type="entry name" value="OLIGOPEPTIDE TRANSPORT SYSTEM PERMEASE PROTEIN APPC"/>
    <property type="match status" value="1"/>
</dbReference>
<evidence type="ECO:0000256" key="4">
    <source>
        <dbReference type="ARBA" id="ARBA00022692"/>
    </source>
</evidence>
<evidence type="ECO:0000313" key="9">
    <source>
        <dbReference type="EMBL" id="RDI75897.1"/>
    </source>
</evidence>
<dbReference type="EMBL" id="QQZY01000001">
    <property type="protein sequence ID" value="RDI75897.1"/>
    <property type="molecule type" value="Genomic_DNA"/>
</dbReference>
<evidence type="ECO:0000256" key="1">
    <source>
        <dbReference type="ARBA" id="ARBA00004651"/>
    </source>
</evidence>
<dbReference type="Pfam" id="PF12911">
    <property type="entry name" value="OppC_N"/>
    <property type="match status" value="1"/>
</dbReference>
<sequence length="293" mass="30885">MSDVVVSAADRRAAARATRPAWGQPLALVGAVIAVAWVLIAVLAPLVAPYDPLAQDFVAFQGPSGAHPFGTDELGRDVFSRVIFGARLSIPLALLLVVLAASIGGLLGAVAGYFRGLADGVVMRLADLVFAFPAIILAMVVTAVLGRGVRNAVLAIVIVAWPSYARVVRGLVLSIGDSEYVQSSRLLGVSSRSALFREVLPNVAGPVLVLATLDLGTAILLLSGLSFLGLGAQPPDPEWGAMVSTGTQYFQYWWMGTFPGLAIFTAVLAFNFLGDSLRDVFDPRTAQEGRRIR</sequence>
<feature type="transmembrane region" description="Helical" evidence="7">
    <location>
        <begin position="90"/>
        <end position="113"/>
    </location>
</feature>
<feature type="transmembrane region" description="Helical" evidence="7">
    <location>
        <begin position="152"/>
        <end position="175"/>
    </location>
</feature>
<dbReference type="PROSITE" id="PS50928">
    <property type="entry name" value="ABC_TM1"/>
    <property type="match status" value="1"/>
</dbReference>
<keyword evidence="5 7" id="KW-1133">Transmembrane helix</keyword>
<dbReference type="Gene3D" id="1.10.3720.10">
    <property type="entry name" value="MetI-like"/>
    <property type="match status" value="1"/>
</dbReference>
<keyword evidence="2 7" id="KW-0813">Transport</keyword>
<comment type="subcellular location">
    <subcellularLocation>
        <location evidence="1 7">Cell membrane</location>
        <topology evidence="1 7">Multi-pass membrane protein</topology>
    </subcellularLocation>
</comment>
<protein>
    <submittedName>
        <fullName evidence="9">ABC-type dipeptide/oligopeptide/nickel transport system permease component</fullName>
    </submittedName>
</protein>
<dbReference type="InterPro" id="IPR000515">
    <property type="entry name" value="MetI-like"/>
</dbReference>
<accession>A0A7M2Z0P7</accession>
<feature type="domain" description="ABC transmembrane type-1" evidence="8">
    <location>
        <begin position="86"/>
        <end position="274"/>
    </location>
</feature>
<dbReference type="OrthoDB" id="8906042at2"/>
<reference evidence="10" key="2">
    <citation type="journal article" date="2019" name="MicrobiologyOpen">
        <title>High-quality draft genome sequence of Gaiella occulta isolated from a 150 meter deep mineral water borehole and comparison with the genome sequences of other deep-branching lineages of the phylum Actinobacteria.</title>
        <authorList>
            <person name="Severino R."/>
            <person name="Froufe H.J.C."/>
            <person name="Barroso C."/>
            <person name="Albuquerque L."/>
            <person name="Lobo-da-Cunha A."/>
            <person name="da Costa M.S."/>
            <person name="Egas C."/>
        </authorList>
    </citation>
    <scope>NUCLEOTIDE SEQUENCE [LARGE SCALE GENOMIC DNA]</scope>
    <source>
        <strain evidence="10">F2-233</strain>
    </source>
</reference>
<organism evidence="9 10">
    <name type="scientific">Gaiella occulta</name>
    <dbReference type="NCBI Taxonomy" id="1002870"/>
    <lineage>
        <taxon>Bacteria</taxon>
        <taxon>Bacillati</taxon>
        <taxon>Actinomycetota</taxon>
        <taxon>Thermoleophilia</taxon>
        <taxon>Gaiellales</taxon>
        <taxon>Gaiellaceae</taxon>
        <taxon>Gaiella</taxon>
    </lineage>
</organism>
<dbReference type="AlphaFoldDB" id="A0A7M2Z0P7"/>
<dbReference type="CDD" id="cd06261">
    <property type="entry name" value="TM_PBP2"/>
    <property type="match status" value="1"/>
</dbReference>
<keyword evidence="6 7" id="KW-0472">Membrane</keyword>
<dbReference type="GO" id="GO:0055085">
    <property type="term" value="P:transmembrane transport"/>
    <property type="evidence" value="ECO:0007669"/>
    <property type="project" value="InterPro"/>
</dbReference>
<evidence type="ECO:0000313" key="10">
    <source>
        <dbReference type="Proteomes" id="UP000254134"/>
    </source>
</evidence>
<evidence type="ECO:0000256" key="7">
    <source>
        <dbReference type="RuleBase" id="RU363032"/>
    </source>
</evidence>
<feature type="transmembrane region" description="Helical" evidence="7">
    <location>
        <begin position="26"/>
        <end position="48"/>
    </location>
</feature>
<evidence type="ECO:0000256" key="6">
    <source>
        <dbReference type="ARBA" id="ARBA00023136"/>
    </source>
</evidence>
<keyword evidence="10" id="KW-1185">Reference proteome</keyword>
<reference evidence="9 10" key="1">
    <citation type="submission" date="2018-07" db="EMBL/GenBank/DDBJ databases">
        <title>High-quality-draft genome sequence of Gaiella occulta.</title>
        <authorList>
            <person name="Severino R."/>
            <person name="Froufe H.J.C."/>
            <person name="Rainey F.A."/>
            <person name="Barroso C."/>
            <person name="Albuquerque L."/>
            <person name="Lobo-Da-Cunha A."/>
            <person name="Da Costa M.S."/>
            <person name="Egas C."/>
        </authorList>
    </citation>
    <scope>NUCLEOTIDE SEQUENCE [LARGE SCALE GENOMIC DNA]</scope>
    <source>
        <strain evidence="9 10">F2-233</strain>
    </source>
</reference>
<gene>
    <name evidence="9" type="ORF">Gocc_0316</name>
</gene>
<evidence type="ECO:0000256" key="2">
    <source>
        <dbReference type="ARBA" id="ARBA00022448"/>
    </source>
</evidence>
<keyword evidence="3" id="KW-1003">Cell membrane</keyword>
<comment type="similarity">
    <text evidence="7">Belongs to the binding-protein-dependent transport system permease family.</text>
</comment>
<dbReference type="RefSeq" id="WP_114794774.1">
    <property type="nucleotide sequence ID" value="NZ_QQZY01000001.1"/>
</dbReference>
<evidence type="ECO:0000256" key="3">
    <source>
        <dbReference type="ARBA" id="ARBA00022475"/>
    </source>
</evidence>
<dbReference type="Pfam" id="PF00528">
    <property type="entry name" value="BPD_transp_1"/>
    <property type="match status" value="1"/>
</dbReference>
<keyword evidence="4 7" id="KW-0812">Transmembrane</keyword>